<keyword evidence="3" id="KW-1185">Reference proteome</keyword>
<dbReference type="EMBL" id="WHWB01034647">
    <property type="protein sequence ID" value="KAJ7406478.1"/>
    <property type="molecule type" value="Genomic_DNA"/>
</dbReference>
<evidence type="ECO:0000313" key="3">
    <source>
        <dbReference type="Proteomes" id="UP001145742"/>
    </source>
</evidence>
<proteinExistence type="predicted"/>
<organism evidence="2 3">
    <name type="scientific">Willisornis vidua</name>
    <name type="common">Xingu scale-backed antbird</name>
    <dbReference type="NCBI Taxonomy" id="1566151"/>
    <lineage>
        <taxon>Eukaryota</taxon>
        <taxon>Metazoa</taxon>
        <taxon>Chordata</taxon>
        <taxon>Craniata</taxon>
        <taxon>Vertebrata</taxon>
        <taxon>Euteleostomi</taxon>
        <taxon>Archelosauria</taxon>
        <taxon>Archosauria</taxon>
        <taxon>Dinosauria</taxon>
        <taxon>Saurischia</taxon>
        <taxon>Theropoda</taxon>
        <taxon>Coelurosauria</taxon>
        <taxon>Aves</taxon>
        <taxon>Neognathae</taxon>
        <taxon>Neoaves</taxon>
        <taxon>Telluraves</taxon>
        <taxon>Australaves</taxon>
        <taxon>Passeriformes</taxon>
        <taxon>Thamnophilidae</taxon>
        <taxon>Willisornis</taxon>
    </lineage>
</organism>
<comment type="caution">
    <text evidence="2">The sequence shown here is derived from an EMBL/GenBank/DDBJ whole genome shotgun (WGS) entry which is preliminary data.</text>
</comment>
<accession>A0ABQ9CUF8</accession>
<protein>
    <recommendedName>
        <fullName evidence="1">Reverse transcriptase domain-containing protein</fullName>
    </recommendedName>
</protein>
<dbReference type="Proteomes" id="UP001145742">
    <property type="component" value="Unassembled WGS sequence"/>
</dbReference>
<dbReference type="InterPro" id="IPR000477">
    <property type="entry name" value="RT_dom"/>
</dbReference>
<dbReference type="PANTHER" id="PTHR33332">
    <property type="entry name" value="REVERSE TRANSCRIPTASE DOMAIN-CONTAINING PROTEIN"/>
    <property type="match status" value="1"/>
</dbReference>
<gene>
    <name evidence="2" type="ORF">WISP_133544</name>
</gene>
<feature type="domain" description="Reverse transcriptase" evidence="1">
    <location>
        <begin position="82"/>
        <end position="185"/>
    </location>
</feature>
<evidence type="ECO:0000259" key="1">
    <source>
        <dbReference type="Pfam" id="PF00078"/>
    </source>
</evidence>
<reference evidence="2" key="1">
    <citation type="submission" date="2019-10" db="EMBL/GenBank/DDBJ databases">
        <authorList>
            <person name="Soares A.E.R."/>
            <person name="Aleixo A."/>
            <person name="Schneider P."/>
            <person name="Miyaki C.Y."/>
            <person name="Schneider M.P."/>
            <person name="Mello C."/>
            <person name="Vasconcelos A.T.R."/>
        </authorList>
    </citation>
    <scope>NUCLEOTIDE SEQUENCE</scope>
    <source>
        <tissue evidence="2">Muscle</tissue>
    </source>
</reference>
<evidence type="ECO:0000313" key="2">
    <source>
        <dbReference type="EMBL" id="KAJ7406478.1"/>
    </source>
</evidence>
<name>A0ABQ9CUF8_9PASS</name>
<sequence>MTNQSLSYLKYALISTRQTSFLKHGNKQFQIMSDLFGNNSLFCKAGEEHTVHITLSPRRIYERFKDATESYQCEIKTEEVEQKRNWLEGQAQRVLVNGAASSWQPVTSGVPQESVLNPILFNISIDDLDERSESTIRKFVDDTKLQGRVDLLEGRRALQRHLDRLERWADFNRMRFNKAKCQVLHLGHNNPMQCYRLETEWLESSQA</sequence>
<dbReference type="Pfam" id="PF00078">
    <property type="entry name" value="RVT_1"/>
    <property type="match status" value="1"/>
</dbReference>